<gene>
    <name evidence="1" type="ORF">DF3PA_120027</name>
</gene>
<evidence type="ECO:0008006" key="3">
    <source>
        <dbReference type="Google" id="ProtNLM"/>
    </source>
</evidence>
<evidence type="ECO:0000313" key="1">
    <source>
        <dbReference type="EMBL" id="VUX45425.1"/>
    </source>
</evidence>
<name>A0A564WAB2_9PROT</name>
<dbReference type="AlphaFoldDB" id="A0A564WAB2"/>
<accession>A0A564WAB2</accession>
<reference evidence="1" key="1">
    <citation type="submission" date="2018-11" db="EMBL/GenBank/DDBJ databases">
        <authorList>
            <person name="Onetto C."/>
        </authorList>
    </citation>
    <scope>NUCLEOTIDE SEQUENCE [LARGE SCALE GENOMIC DNA]</scope>
</reference>
<dbReference type="PIRSF" id="PIRSF034586">
    <property type="entry name" value="Vir_effector_SfrC"/>
    <property type="match status" value="1"/>
</dbReference>
<sequence length="897" mass="98394">MTPVGGGGATPEGLAQRCENILAGAGAAIEWVQDVRPKAPRLDRDADGLIEKLRRSRNLSRRLGAAAGRQLSIGVFGMSQAGKSYLISTLARGADGDLRTVLEGQPLDFIGHINPPGGGKEATGLVTRFTRQTTATPKGYPVALTLFTEADLVKILGNSFFHDFDRERVKFDTEPERIQQLLAGLERARRPNPTGGIDADDMVDVFDYFDRRFQQSMEPLKADYWPTAIELAPYLQRPERARLLSVLWGGIGALTEAYVSLADGLARLNGARTVYAPLDALVVRKGDGFEWSENSIINVDVLNRLGKDAAQTIEVLPATAGGTGAAVAVPRSLLTALTAEMRFELAEPPVANLLEQVDLLDFPGYRGRLQVGDLDDVRRQVKRDDVDPVAQLLLRGKVAYLFERYTDDQEMNVLIMCTRCDSQIEITTLTPVLNAWVHSTQGETPQDRAERPCGLLWVLTQLDHRLKPKRGQTASQQQQEWNNMVHITLLERFSQCEWLQEWTPARPFQNVYLVRKPGFLDASIKTTADGEELELLPGEAERLAEQQALFLNSENVGRHIADGAAAWDAVLKLNDGGMERLGHALAGAARPETKLARIASQLDRLTEEIVGHRLGQYFFSEGADEVERKRKLADQVKAALEEVLDAFGELLFCLQPAAEPLRRLYLRADTAAVGGGATSEQQAGAPERPRRPTVVRLPTARAQPVIASRAAAFAKAVMSEWIRQLKGLPDSAELQRFLGLSAETLRAITDELVSASDRLRLEGELIEALRPLEEKRSTTRTGIVDQQVFLARGVVNEFVDTLGFAAVPMAERPLSQVDGRRIFEPPAAIPAGTLPQLPAEEILYTGTYAVDWMDAFRALAIGNAGHSAGREITPEQNMRLGEILKVFRDGPGAAAAS</sequence>
<dbReference type="InterPro" id="IPR017030">
    <property type="entry name" value="Vir_effector_SfrC"/>
</dbReference>
<dbReference type="Proteomes" id="UP000326641">
    <property type="component" value="Unassembled WGS sequence"/>
</dbReference>
<dbReference type="Pfam" id="PF10139">
    <property type="entry name" value="Virul_Fac"/>
    <property type="match status" value="1"/>
</dbReference>
<keyword evidence="2" id="KW-1185">Reference proteome</keyword>
<dbReference type="EMBL" id="UXAT02000004">
    <property type="protein sequence ID" value="VUX45425.1"/>
    <property type="molecule type" value="Genomic_DNA"/>
</dbReference>
<comment type="caution">
    <text evidence="1">The sequence shown here is derived from an EMBL/GenBank/DDBJ whole genome shotgun (WGS) entry which is preliminary data.</text>
</comment>
<protein>
    <recommendedName>
        <fullName evidence="3">Virulence factor</fullName>
    </recommendedName>
</protein>
<evidence type="ECO:0000313" key="2">
    <source>
        <dbReference type="Proteomes" id="UP000326641"/>
    </source>
</evidence>
<organism evidence="1 2">
    <name type="scientific">Candidatus Defluviicoccus seviourii</name>
    <dbReference type="NCBI Taxonomy" id="2565273"/>
    <lineage>
        <taxon>Bacteria</taxon>
        <taxon>Pseudomonadati</taxon>
        <taxon>Pseudomonadota</taxon>
        <taxon>Alphaproteobacteria</taxon>
        <taxon>Rhodospirillales</taxon>
        <taxon>Rhodospirillaceae</taxon>
        <taxon>Defluviicoccus</taxon>
    </lineage>
</organism>
<proteinExistence type="predicted"/>